<comment type="caution">
    <text evidence="2">The sequence shown here is derived from an EMBL/GenBank/DDBJ whole genome shotgun (WGS) entry which is preliminary data.</text>
</comment>
<evidence type="ECO:0000256" key="1">
    <source>
        <dbReference type="SAM" id="SignalP"/>
    </source>
</evidence>
<organism evidence="2 3">
    <name type="scientific">Tegillarca granosa</name>
    <name type="common">Malaysian cockle</name>
    <name type="synonym">Anadara granosa</name>
    <dbReference type="NCBI Taxonomy" id="220873"/>
    <lineage>
        <taxon>Eukaryota</taxon>
        <taxon>Metazoa</taxon>
        <taxon>Spiralia</taxon>
        <taxon>Lophotrochozoa</taxon>
        <taxon>Mollusca</taxon>
        <taxon>Bivalvia</taxon>
        <taxon>Autobranchia</taxon>
        <taxon>Pteriomorphia</taxon>
        <taxon>Arcoida</taxon>
        <taxon>Arcoidea</taxon>
        <taxon>Arcidae</taxon>
        <taxon>Tegillarca</taxon>
    </lineage>
</organism>
<feature type="chain" id="PRO_5046300889" evidence="1">
    <location>
        <begin position="28"/>
        <end position="307"/>
    </location>
</feature>
<feature type="signal peptide" evidence="1">
    <location>
        <begin position="1"/>
        <end position="27"/>
    </location>
</feature>
<keyword evidence="3" id="KW-1185">Reference proteome</keyword>
<evidence type="ECO:0000313" key="2">
    <source>
        <dbReference type="EMBL" id="KAJ8311463.1"/>
    </source>
</evidence>
<sequence length="307" mass="34297">MWCLKMDKITILFSALCLIIATNGLVADSVQKPSTNCKHYHAMDFLMCLSYCTEYQDKCEAYPDAVCKTRIGKCSACEVYFEHNGKEVECNPRKKIQECPPDRPPVECVDPCKATVCRPYKTAQCRFDNCGGCNLEYYNGKSWMPCPETINPLGSVHATHKTVCPNGKTPLTCTSYTCDQSRCPNHPSAKCIPDSCDNCRAEYFIFGRNHDAIKVDCASSACPIDAMEVSCPKDLCNFMPCPNYPEARCVVDNCTQCHVDFVLPNGHVLDKDQCFNRPACPTQRDSTCHKGVCRASFCPGDMAIWCR</sequence>
<gene>
    <name evidence="2" type="ORF">KUTeg_010818</name>
</gene>
<evidence type="ECO:0000313" key="3">
    <source>
        <dbReference type="Proteomes" id="UP001217089"/>
    </source>
</evidence>
<reference evidence="2 3" key="1">
    <citation type="submission" date="2022-12" db="EMBL/GenBank/DDBJ databases">
        <title>Chromosome-level genome of Tegillarca granosa.</title>
        <authorList>
            <person name="Kim J."/>
        </authorList>
    </citation>
    <scope>NUCLEOTIDE SEQUENCE [LARGE SCALE GENOMIC DNA]</scope>
    <source>
        <strain evidence="2">Teg-2019</strain>
        <tissue evidence="2">Adductor muscle</tissue>
    </source>
</reference>
<dbReference type="EMBL" id="JARBDR010000496">
    <property type="protein sequence ID" value="KAJ8311463.1"/>
    <property type="molecule type" value="Genomic_DNA"/>
</dbReference>
<name>A0ABQ9F241_TEGGR</name>
<accession>A0ABQ9F241</accession>
<proteinExistence type="predicted"/>
<dbReference type="Proteomes" id="UP001217089">
    <property type="component" value="Unassembled WGS sequence"/>
</dbReference>
<keyword evidence="1" id="KW-0732">Signal</keyword>
<protein>
    <submittedName>
        <fullName evidence="2">Uncharacterized protein</fullName>
    </submittedName>
</protein>